<proteinExistence type="predicted"/>
<feature type="transmembrane region" description="Helical" evidence="6">
    <location>
        <begin position="154"/>
        <end position="175"/>
    </location>
</feature>
<dbReference type="GO" id="GO:0005886">
    <property type="term" value="C:plasma membrane"/>
    <property type="evidence" value="ECO:0007669"/>
    <property type="project" value="UniProtKB-SubCell"/>
</dbReference>
<gene>
    <name evidence="7" type="ORF">SAMN02745248_00963</name>
</gene>
<evidence type="ECO:0000313" key="8">
    <source>
        <dbReference type="Proteomes" id="UP000183952"/>
    </source>
</evidence>
<evidence type="ECO:0000256" key="1">
    <source>
        <dbReference type="ARBA" id="ARBA00004651"/>
    </source>
</evidence>
<evidence type="ECO:0000256" key="2">
    <source>
        <dbReference type="ARBA" id="ARBA00022475"/>
    </source>
</evidence>
<feature type="transmembrane region" description="Helical" evidence="6">
    <location>
        <begin position="181"/>
        <end position="203"/>
    </location>
</feature>
<dbReference type="PANTHER" id="PTHR30250">
    <property type="entry name" value="PST FAMILY PREDICTED COLANIC ACID TRANSPORTER"/>
    <property type="match status" value="1"/>
</dbReference>
<keyword evidence="5 6" id="KW-0472">Membrane</keyword>
<evidence type="ECO:0000313" key="7">
    <source>
        <dbReference type="EMBL" id="SHJ80247.1"/>
    </source>
</evidence>
<dbReference type="RefSeq" id="WP_072902929.1">
    <property type="nucleotide sequence ID" value="NZ_FRAD01000007.1"/>
</dbReference>
<feature type="transmembrane region" description="Helical" evidence="6">
    <location>
        <begin position="289"/>
        <end position="310"/>
    </location>
</feature>
<feature type="transmembrane region" description="Helical" evidence="6">
    <location>
        <begin position="88"/>
        <end position="113"/>
    </location>
</feature>
<feature type="transmembrane region" description="Helical" evidence="6">
    <location>
        <begin position="363"/>
        <end position="384"/>
    </location>
</feature>
<comment type="subcellular location">
    <subcellularLocation>
        <location evidence="1">Cell membrane</location>
        <topology evidence="1">Multi-pass membrane protein</topology>
    </subcellularLocation>
</comment>
<keyword evidence="8" id="KW-1185">Reference proteome</keyword>
<dbReference type="AlphaFoldDB" id="A0A1M6M9V8"/>
<name>A0A1M6M9V8_9CLOT</name>
<feature type="transmembrane region" description="Helical" evidence="6">
    <location>
        <begin position="47"/>
        <end position="68"/>
    </location>
</feature>
<dbReference type="OrthoDB" id="9775950at2"/>
<feature type="transmembrane region" description="Helical" evidence="6">
    <location>
        <begin position="456"/>
        <end position="474"/>
    </location>
</feature>
<feature type="transmembrane region" description="Helical" evidence="6">
    <location>
        <begin position="391"/>
        <end position="408"/>
    </location>
</feature>
<keyword evidence="4 6" id="KW-1133">Transmembrane helix</keyword>
<feature type="transmembrane region" description="Helical" evidence="6">
    <location>
        <begin position="480"/>
        <end position="505"/>
    </location>
</feature>
<dbReference type="Pfam" id="PF01943">
    <property type="entry name" value="Polysacc_synt"/>
    <property type="match status" value="1"/>
</dbReference>
<reference evidence="7 8" key="1">
    <citation type="submission" date="2016-11" db="EMBL/GenBank/DDBJ databases">
        <authorList>
            <person name="Jaros S."/>
            <person name="Januszkiewicz K."/>
            <person name="Wedrychowicz H."/>
        </authorList>
    </citation>
    <scope>NUCLEOTIDE SEQUENCE [LARGE SCALE GENOMIC DNA]</scope>
    <source>
        <strain evidence="7 8">DSM 3090</strain>
    </source>
</reference>
<accession>A0A1M6M9V8</accession>
<protein>
    <submittedName>
        <fullName evidence="7">Stage V sporulation protein B</fullName>
    </submittedName>
</protein>
<dbReference type="STRING" id="1121331.SAMN02745248_00963"/>
<feature type="transmembrane region" description="Helical" evidence="6">
    <location>
        <begin position="330"/>
        <end position="351"/>
    </location>
</feature>
<evidence type="ECO:0000256" key="6">
    <source>
        <dbReference type="SAM" id="Phobius"/>
    </source>
</evidence>
<keyword evidence="3 6" id="KW-0812">Transmembrane</keyword>
<feature type="transmembrane region" description="Helical" evidence="6">
    <location>
        <begin position="12"/>
        <end position="35"/>
    </location>
</feature>
<feature type="transmembrane region" description="Helical" evidence="6">
    <location>
        <begin position="414"/>
        <end position="435"/>
    </location>
</feature>
<dbReference type="CDD" id="cd13124">
    <property type="entry name" value="MATE_SpoVB_like"/>
    <property type="match status" value="1"/>
</dbReference>
<evidence type="ECO:0000256" key="4">
    <source>
        <dbReference type="ARBA" id="ARBA00022989"/>
    </source>
</evidence>
<feature type="transmembrane region" description="Helical" evidence="6">
    <location>
        <begin position="119"/>
        <end position="142"/>
    </location>
</feature>
<dbReference type="InterPro" id="IPR024923">
    <property type="entry name" value="PG_synth_SpoVB"/>
</dbReference>
<dbReference type="PIRSF" id="PIRSF038958">
    <property type="entry name" value="PG_synth_SpoVB"/>
    <property type="match status" value="1"/>
</dbReference>
<sequence length="519" mass="57008">MKKQTLIKGTLILGMAGVFARFLGLFFRIPMQILLGDEGMGYYQMSYPLYMTFIAVSSGIPIAVSKIISEMSVTNDICGMKRVVRGSFYIMIPIAAFFSIVLLIFAKSIILYLNWDMRSYYALIATAMAPIFVVIMGVYRGFFQGLHNMTPTAVSQILEQIGRVLGGVALAYIFIDRGLEYSAGGAALGALVGAVIGLLYLLIKFNKSVKIDLYEKDKPSLSTKESKHIIKKILKNAVPFSFGSVIGTIMSLVDSIIVPSRLVLAGLTTRESAILYGQLTGKASTISNVPLALSMAVCTTIVPIIAEAYVKNNKAELKNKIETSIKMGCVISIPSAMGLFFLAFPVINLIFRGDAGGYEILKYMAISIPFIVMTQCTTTVLQATNNFYEPIKNLTVGCAVKIVLTYVLTSIPNINIYGAVIGSTVGYIVTCILNMRLIKKRLDLKVSIYKTTIKPMYAATFMSIAVILSYKYFIDTIKSYNIACIGAILVGIIVYGIFIFILDIVSLKQVKKRIMRNRI</sequence>
<evidence type="ECO:0000256" key="3">
    <source>
        <dbReference type="ARBA" id="ARBA00022692"/>
    </source>
</evidence>
<dbReference type="InterPro" id="IPR002797">
    <property type="entry name" value="Polysacc_synth"/>
</dbReference>
<organism evidence="7 8">
    <name type="scientific">Hathewaya proteolytica DSM 3090</name>
    <dbReference type="NCBI Taxonomy" id="1121331"/>
    <lineage>
        <taxon>Bacteria</taxon>
        <taxon>Bacillati</taxon>
        <taxon>Bacillota</taxon>
        <taxon>Clostridia</taxon>
        <taxon>Eubacteriales</taxon>
        <taxon>Clostridiaceae</taxon>
        <taxon>Hathewaya</taxon>
    </lineage>
</organism>
<keyword evidence="2" id="KW-1003">Cell membrane</keyword>
<dbReference type="InterPro" id="IPR050833">
    <property type="entry name" value="Poly_Biosynth_Transport"/>
</dbReference>
<evidence type="ECO:0000256" key="5">
    <source>
        <dbReference type="ARBA" id="ARBA00023136"/>
    </source>
</evidence>
<dbReference type="EMBL" id="FRAD01000007">
    <property type="protein sequence ID" value="SHJ80247.1"/>
    <property type="molecule type" value="Genomic_DNA"/>
</dbReference>
<feature type="transmembrane region" description="Helical" evidence="6">
    <location>
        <begin position="237"/>
        <end position="258"/>
    </location>
</feature>
<dbReference type="PANTHER" id="PTHR30250:SF21">
    <property type="entry name" value="LIPID II FLIPPASE MURJ"/>
    <property type="match status" value="1"/>
</dbReference>
<dbReference type="Proteomes" id="UP000183952">
    <property type="component" value="Unassembled WGS sequence"/>
</dbReference>